<protein>
    <submittedName>
        <fullName evidence="1">Uncharacterized protein</fullName>
    </submittedName>
</protein>
<evidence type="ECO:0000313" key="2">
    <source>
        <dbReference type="Proteomes" id="UP001152049"/>
    </source>
</evidence>
<dbReference type="EMBL" id="JAOQAZ010000028">
    <property type="protein sequence ID" value="KAJ4251400.1"/>
    <property type="molecule type" value="Genomic_DNA"/>
</dbReference>
<comment type="caution">
    <text evidence="1">The sequence shown here is derived from an EMBL/GenBank/DDBJ whole genome shotgun (WGS) entry which is preliminary data.</text>
</comment>
<keyword evidence="2" id="KW-1185">Reference proteome</keyword>
<proteinExistence type="predicted"/>
<dbReference type="AlphaFoldDB" id="A0A9W8RSB7"/>
<accession>A0A9W8RSB7</accession>
<dbReference type="OrthoDB" id="3343459at2759"/>
<name>A0A9W8RSB7_9HYPO</name>
<sequence>MTTSKIIIQQGSSSLRALANNGYQLHVAKSVSGPSGTPSFNMVYQSQSISPNIEIQWTATYGLNWTTSVSAPGAQVTISGNWQQCNLGDSYDLDSSGEWVADQSNPSAKSNSLNVGKNGFQEPVNIIIGVHKIWVSPDQLLKQANGDYEPHQAIQMWYAEGSQTSTIISEQATPVEEYNETSSDPEYFSYDVESGRWTESKTPFRDLN</sequence>
<gene>
    <name evidence="1" type="ORF">NW762_011382</name>
</gene>
<reference evidence="1" key="1">
    <citation type="submission" date="2022-09" db="EMBL/GenBank/DDBJ databases">
        <title>Fusarium specimens isolated from Avocado Roots.</title>
        <authorList>
            <person name="Stajich J."/>
            <person name="Roper C."/>
            <person name="Heimlech-Rivalta G."/>
        </authorList>
    </citation>
    <scope>NUCLEOTIDE SEQUENCE</scope>
    <source>
        <strain evidence="1">CF00136</strain>
    </source>
</reference>
<organism evidence="1 2">
    <name type="scientific">Fusarium torreyae</name>
    <dbReference type="NCBI Taxonomy" id="1237075"/>
    <lineage>
        <taxon>Eukaryota</taxon>
        <taxon>Fungi</taxon>
        <taxon>Dikarya</taxon>
        <taxon>Ascomycota</taxon>
        <taxon>Pezizomycotina</taxon>
        <taxon>Sordariomycetes</taxon>
        <taxon>Hypocreomycetidae</taxon>
        <taxon>Hypocreales</taxon>
        <taxon>Nectriaceae</taxon>
        <taxon>Fusarium</taxon>
    </lineage>
</organism>
<evidence type="ECO:0000313" key="1">
    <source>
        <dbReference type="EMBL" id="KAJ4251400.1"/>
    </source>
</evidence>
<dbReference type="Proteomes" id="UP001152049">
    <property type="component" value="Unassembled WGS sequence"/>
</dbReference>